<dbReference type="AlphaFoldDB" id="A0A1J7H072"/>
<feature type="chain" id="PRO_5012972914" description="Late nodulin" evidence="1">
    <location>
        <begin position="25"/>
        <end position="60"/>
    </location>
</feature>
<proteinExistence type="predicted"/>
<name>A0A1J7H072_LUPAN</name>
<accession>A0A1J7H072</accession>
<keyword evidence="1" id="KW-0732">Signal</keyword>
<organism evidence="2 3">
    <name type="scientific">Lupinus angustifolius</name>
    <name type="common">Narrow-leaved blue lupine</name>
    <dbReference type="NCBI Taxonomy" id="3871"/>
    <lineage>
        <taxon>Eukaryota</taxon>
        <taxon>Viridiplantae</taxon>
        <taxon>Streptophyta</taxon>
        <taxon>Embryophyta</taxon>
        <taxon>Tracheophyta</taxon>
        <taxon>Spermatophyta</taxon>
        <taxon>Magnoliopsida</taxon>
        <taxon>eudicotyledons</taxon>
        <taxon>Gunneridae</taxon>
        <taxon>Pentapetalae</taxon>
        <taxon>rosids</taxon>
        <taxon>fabids</taxon>
        <taxon>Fabales</taxon>
        <taxon>Fabaceae</taxon>
        <taxon>Papilionoideae</taxon>
        <taxon>50 kb inversion clade</taxon>
        <taxon>genistoids sensu lato</taxon>
        <taxon>core genistoids</taxon>
        <taxon>Genisteae</taxon>
        <taxon>Lupinus</taxon>
    </lineage>
</organism>
<dbReference type="Proteomes" id="UP000188354">
    <property type="component" value="Chromosome LG08"/>
</dbReference>
<evidence type="ECO:0000313" key="2">
    <source>
        <dbReference type="EMBL" id="OIW06134.1"/>
    </source>
</evidence>
<gene>
    <name evidence="2" type="ORF">TanjilG_22356</name>
</gene>
<sequence>MEKSSLKLLFLVVLLVVAVYEGVARTCKTDADCVSLPDLCAGNPAYFLICTRAGRCGCKR</sequence>
<protein>
    <recommendedName>
        <fullName evidence="4">Late nodulin</fullName>
    </recommendedName>
</protein>
<keyword evidence="3" id="KW-1185">Reference proteome</keyword>
<evidence type="ECO:0000256" key="1">
    <source>
        <dbReference type="SAM" id="SignalP"/>
    </source>
</evidence>
<feature type="signal peptide" evidence="1">
    <location>
        <begin position="1"/>
        <end position="24"/>
    </location>
</feature>
<dbReference type="EMBL" id="CM007368">
    <property type="protein sequence ID" value="OIW06134.1"/>
    <property type="molecule type" value="Genomic_DNA"/>
</dbReference>
<reference evidence="2 3" key="1">
    <citation type="journal article" date="2017" name="Plant Biotechnol. J.">
        <title>A comprehensive draft genome sequence for lupin (Lupinus angustifolius), an emerging health food: insights into plant-microbe interactions and legume evolution.</title>
        <authorList>
            <person name="Hane J.K."/>
            <person name="Ming Y."/>
            <person name="Kamphuis L.G."/>
            <person name="Nelson M.N."/>
            <person name="Garg G."/>
            <person name="Atkins C.A."/>
            <person name="Bayer P.E."/>
            <person name="Bravo A."/>
            <person name="Bringans S."/>
            <person name="Cannon S."/>
            <person name="Edwards D."/>
            <person name="Foley R."/>
            <person name="Gao L.L."/>
            <person name="Harrison M.J."/>
            <person name="Huang W."/>
            <person name="Hurgobin B."/>
            <person name="Li S."/>
            <person name="Liu C.W."/>
            <person name="McGrath A."/>
            <person name="Morahan G."/>
            <person name="Murray J."/>
            <person name="Weller J."/>
            <person name="Jian J."/>
            <person name="Singh K.B."/>
        </authorList>
    </citation>
    <scope>NUCLEOTIDE SEQUENCE [LARGE SCALE GENOMIC DNA]</scope>
    <source>
        <strain evidence="3">cv. Tanjil</strain>
        <tissue evidence="2">Whole plant</tissue>
    </source>
</reference>
<dbReference type="Gramene" id="OIW06134">
    <property type="protein sequence ID" value="OIW06134"/>
    <property type="gene ID" value="TanjilG_22356"/>
</dbReference>
<evidence type="ECO:0000313" key="3">
    <source>
        <dbReference type="Proteomes" id="UP000188354"/>
    </source>
</evidence>
<evidence type="ECO:0008006" key="4">
    <source>
        <dbReference type="Google" id="ProtNLM"/>
    </source>
</evidence>